<accession>W2VSW3</accession>
<dbReference type="EMBL" id="ANIX01004257">
    <property type="protein sequence ID" value="ETP01427.1"/>
    <property type="molecule type" value="Genomic_DNA"/>
</dbReference>
<dbReference type="Pfam" id="PF13359">
    <property type="entry name" value="DDE_Tnp_4"/>
    <property type="match status" value="1"/>
</dbReference>
<keyword evidence="7" id="KW-0539">Nucleus</keyword>
<dbReference type="PANTHER" id="PTHR22930">
    <property type="match status" value="1"/>
</dbReference>
<comment type="cofactor">
    <cofactor evidence="1">
        <name>a divalent metal cation</name>
        <dbReference type="ChEBI" id="CHEBI:60240"/>
    </cofactor>
</comment>
<sequence length="415" mass="47200">MDEYEVPLWMLKAYQARKRRRVQVVATVAAIASIRGTPSDCVPRRRLNWGLHRQTLLLEGQFEQWYRMSAASFDRLLSFVRPGLLRDEIQSERRTGTDSITPENMLQMTISWLAGGSFHTTRCLAGVSPSGFYDVITAVMDALCECEELRIHSPTESTSRIEELASGFTKISKDGIMTGCVGCLDGWLCQIRAPSSREVPDVAAFFSGHYQMYGLNVQAICDSLCRFTGYCFDSPGKVGDSIAFKKWTLSDEIMELPPGYYCVGDNAYPLSDSLLVPYNKVELKKKQDSDFNFYLSQLRIRIEMAFGLLVNKWQIFKKPLVVDFKNVSKVIKTCMKLHNFCTNETLINADVTVVHDRVSSAYHRLRECAYQAADNSMEDTDITGVELDNAARGRILRQIINDHIQDFNLRRPRTR</sequence>
<evidence type="ECO:0000313" key="10">
    <source>
        <dbReference type="Proteomes" id="UP000018958"/>
    </source>
</evidence>
<comment type="similarity">
    <text evidence="3">Belongs to the HARBI1 family.</text>
</comment>
<gene>
    <name evidence="9" type="ORF">F441_21308</name>
</gene>
<evidence type="ECO:0000256" key="7">
    <source>
        <dbReference type="ARBA" id="ARBA00023242"/>
    </source>
</evidence>
<evidence type="ECO:0000256" key="5">
    <source>
        <dbReference type="ARBA" id="ARBA00022723"/>
    </source>
</evidence>
<comment type="subcellular location">
    <subcellularLocation>
        <location evidence="2">Nucleus</location>
    </subcellularLocation>
</comment>
<keyword evidence="6" id="KW-0378">Hydrolase</keyword>
<keyword evidence="5" id="KW-0479">Metal-binding</keyword>
<dbReference type="GO" id="GO:0005634">
    <property type="term" value="C:nucleus"/>
    <property type="evidence" value="ECO:0007669"/>
    <property type="project" value="UniProtKB-SubCell"/>
</dbReference>
<dbReference type="OrthoDB" id="109201at2759"/>
<keyword evidence="4" id="KW-0540">Nuclease</keyword>
<dbReference type="InterPro" id="IPR045249">
    <property type="entry name" value="HARBI1-like"/>
</dbReference>
<evidence type="ECO:0000256" key="3">
    <source>
        <dbReference type="ARBA" id="ARBA00006958"/>
    </source>
</evidence>
<protein>
    <recommendedName>
        <fullName evidence="8">DDE Tnp4 domain-containing protein</fullName>
    </recommendedName>
</protein>
<dbReference type="GO" id="GO:0004518">
    <property type="term" value="F:nuclease activity"/>
    <property type="evidence" value="ECO:0007669"/>
    <property type="project" value="UniProtKB-KW"/>
</dbReference>
<dbReference type="InterPro" id="IPR027806">
    <property type="entry name" value="HARBI1_dom"/>
</dbReference>
<evidence type="ECO:0000256" key="2">
    <source>
        <dbReference type="ARBA" id="ARBA00004123"/>
    </source>
</evidence>
<feature type="domain" description="DDE Tnp4" evidence="8">
    <location>
        <begin position="184"/>
        <end position="339"/>
    </location>
</feature>
<evidence type="ECO:0000256" key="1">
    <source>
        <dbReference type="ARBA" id="ARBA00001968"/>
    </source>
</evidence>
<organism evidence="9 10">
    <name type="scientific">Phytophthora nicotianae CJ01A1</name>
    <dbReference type="NCBI Taxonomy" id="1317063"/>
    <lineage>
        <taxon>Eukaryota</taxon>
        <taxon>Sar</taxon>
        <taxon>Stramenopiles</taxon>
        <taxon>Oomycota</taxon>
        <taxon>Peronosporomycetes</taxon>
        <taxon>Peronosporales</taxon>
        <taxon>Peronosporaceae</taxon>
        <taxon>Phytophthora</taxon>
    </lineage>
</organism>
<evidence type="ECO:0000313" key="9">
    <source>
        <dbReference type="EMBL" id="ETP01427.1"/>
    </source>
</evidence>
<dbReference type="GO" id="GO:0016787">
    <property type="term" value="F:hydrolase activity"/>
    <property type="evidence" value="ECO:0007669"/>
    <property type="project" value="UniProtKB-KW"/>
</dbReference>
<evidence type="ECO:0000256" key="4">
    <source>
        <dbReference type="ARBA" id="ARBA00022722"/>
    </source>
</evidence>
<reference evidence="9 10" key="1">
    <citation type="submission" date="2013-11" db="EMBL/GenBank/DDBJ databases">
        <title>The Genome Sequence of Phytophthora parasitica CJ01A1.</title>
        <authorList>
            <consortium name="The Broad Institute Genomics Platform"/>
            <person name="Russ C."/>
            <person name="Tyler B."/>
            <person name="Panabieres F."/>
            <person name="Shan W."/>
            <person name="Tripathy S."/>
            <person name="Grunwald N."/>
            <person name="Machado M."/>
            <person name="Johnson C.S."/>
            <person name="Walker B."/>
            <person name="Young S.K."/>
            <person name="Zeng Q."/>
            <person name="Gargeya S."/>
            <person name="Fitzgerald M."/>
            <person name="Haas B."/>
            <person name="Abouelleil A."/>
            <person name="Allen A.W."/>
            <person name="Alvarado L."/>
            <person name="Arachchi H.M."/>
            <person name="Berlin A.M."/>
            <person name="Chapman S.B."/>
            <person name="Gainer-Dewar J."/>
            <person name="Goldberg J."/>
            <person name="Griggs A."/>
            <person name="Gujja S."/>
            <person name="Hansen M."/>
            <person name="Howarth C."/>
            <person name="Imamovic A."/>
            <person name="Ireland A."/>
            <person name="Larimer J."/>
            <person name="McCowan C."/>
            <person name="Murphy C."/>
            <person name="Pearson M."/>
            <person name="Poon T.W."/>
            <person name="Priest M."/>
            <person name="Roberts A."/>
            <person name="Saif S."/>
            <person name="Shea T."/>
            <person name="Sisk P."/>
            <person name="Sykes S."/>
            <person name="Wortman J."/>
            <person name="Nusbaum C."/>
            <person name="Birren B."/>
        </authorList>
    </citation>
    <scope>NUCLEOTIDE SEQUENCE [LARGE SCALE GENOMIC DNA]</scope>
    <source>
        <strain evidence="9 10">CJ01A1</strain>
    </source>
</reference>
<evidence type="ECO:0000256" key="6">
    <source>
        <dbReference type="ARBA" id="ARBA00022801"/>
    </source>
</evidence>
<dbReference type="AlphaFoldDB" id="W2VSW3"/>
<dbReference type="GO" id="GO:0046872">
    <property type="term" value="F:metal ion binding"/>
    <property type="evidence" value="ECO:0007669"/>
    <property type="project" value="UniProtKB-KW"/>
</dbReference>
<evidence type="ECO:0000259" key="8">
    <source>
        <dbReference type="Pfam" id="PF13359"/>
    </source>
</evidence>
<dbReference type="Proteomes" id="UP000018958">
    <property type="component" value="Unassembled WGS sequence"/>
</dbReference>
<proteinExistence type="inferred from homology"/>
<dbReference type="PANTHER" id="PTHR22930:SF85">
    <property type="entry name" value="GH03217P-RELATED"/>
    <property type="match status" value="1"/>
</dbReference>
<comment type="caution">
    <text evidence="9">The sequence shown here is derived from an EMBL/GenBank/DDBJ whole genome shotgun (WGS) entry which is preliminary data.</text>
</comment>
<name>W2VSW3_PHYNI</name>